<dbReference type="SUPFAM" id="SSF52540">
    <property type="entry name" value="P-loop containing nucleoside triphosphate hydrolases"/>
    <property type="match status" value="1"/>
</dbReference>
<keyword evidence="12" id="KW-1185">Reference proteome</keyword>
<comment type="subcellular location">
    <subcellularLocation>
        <location evidence="1">Cell membrane</location>
        <topology evidence="1">Peripheral membrane protein</topology>
    </subcellularLocation>
</comment>
<evidence type="ECO:0000256" key="3">
    <source>
        <dbReference type="ARBA" id="ARBA00022448"/>
    </source>
</evidence>
<dbReference type="Pfam" id="PF00005">
    <property type="entry name" value="ABC_tran"/>
    <property type="match status" value="1"/>
</dbReference>
<keyword evidence="4" id="KW-1003">Cell membrane</keyword>
<dbReference type="InterPro" id="IPR027417">
    <property type="entry name" value="P-loop_NTPase"/>
</dbReference>
<protein>
    <submittedName>
        <fullName evidence="11">ATP-binding cassette domain-containing protein</fullName>
    </submittedName>
</protein>
<comment type="similarity">
    <text evidence="2">Belongs to the ABC transporter superfamily.</text>
</comment>
<dbReference type="OrthoDB" id="8036461at2"/>
<organism evidence="11 12">
    <name type="scientific">Nocardia colli</name>
    <dbReference type="NCBI Taxonomy" id="2545717"/>
    <lineage>
        <taxon>Bacteria</taxon>
        <taxon>Bacillati</taxon>
        <taxon>Actinomycetota</taxon>
        <taxon>Actinomycetes</taxon>
        <taxon>Mycobacteriales</taxon>
        <taxon>Nocardiaceae</taxon>
        <taxon>Nocardia</taxon>
    </lineage>
</organism>
<evidence type="ECO:0000259" key="10">
    <source>
        <dbReference type="PROSITE" id="PS50893"/>
    </source>
</evidence>
<dbReference type="EMBL" id="VXLC01000015">
    <property type="protein sequence ID" value="KAA8885356.1"/>
    <property type="molecule type" value="Genomic_DNA"/>
</dbReference>
<keyword evidence="6" id="KW-0547">Nucleotide-binding</keyword>
<dbReference type="InterPro" id="IPR003439">
    <property type="entry name" value="ABC_transporter-like_ATP-bd"/>
</dbReference>
<keyword evidence="8" id="KW-1278">Translocase</keyword>
<evidence type="ECO:0000313" key="11">
    <source>
        <dbReference type="EMBL" id="KAA8885356.1"/>
    </source>
</evidence>
<dbReference type="PANTHER" id="PTHR43297:SF14">
    <property type="entry name" value="ATPASE AAA-TYPE CORE DOMAIN-CONTAINING PROTEIN"/>
    <property type="match status" value="1"/>
</dbReference>
<dbReference type="GO" id="GO:0005886">
    <property type="term" value="C:plasma membrane"/>
    <property type="evidence" value="ECO:0007669"/>
    <property type="project" value="UniProtKB-SubCell"/>
</dbReference>
<keyword evidence="3" id="KW-0813">Transport</keyword>
<dbReference type="SMART" id="SM00382">
    <property type="entry name" value="AAA"/>
    <property type="match status" value="1"/>
</dbReference>
<keyword evidence="7 11" id="KW-0067">ATP-binding</keyword>
<feature type="domain" description="ABC transporter" evidence="10">
    <location>
        <begin position="3"/>
        <end position="241"/>
    </location>
</feature>
<evidence type="ECO:0000256" key="5">
    <source>
        <dbReference type="ARBA" id="ARBA00022519"/>
    </source>
</evidence>
<dbReference type="Gene3D" id="3.40.50.300">
    <property type="entry name" value="P-loop containing nucleotide triphosphate hydrolases"/>
    <property type="match status" value="1"/>
</dbReference>
<sequence length="246" mass="26044">MTAELRDLTVHIDTGRWSATVLTAVDLVVPRGQITAVLGEPGAGKTMVARALTGRLPATARHRGQVLVNGEVVDDRQWSLLRGSVVGYVPQEGVTAFEPETTVGTQLRALELHDRAWSIERACAAAHYPAYALDLLPQQNSGGQIQRAALAAALLPAPPVLIADGPTNSLDLETAYAVWKSLRDYADSGAAVLVISNEIRMLTAGGLADRMVIIREGRILAAGSAVQLSESADGYVRALLESSSQS</sequence>
<dbReference type="InterPro" id="IPR050388">
    <property type="entry name" value="ABC_Ni/Peptide_Import"/>
</dbReference>
<keyword evidence="5" id="KW-0997">Cell inner membrane</keyword>
<evidence type="ECO:0000256" key="9">
    <source>
        <dbReference type="ARBA" id="ARBA00023136"/>
    </source>
</evidence>
<evidence type="ECO:0000256" key="6">
    <source>
        <dbReference type="ARBA" id="ARBA00022741"/>
    </source>
</evidence>
<evidence type="ECO:0000256" key="8">
    <source>
        <dbReference type="ARBA" id="ARBA00022967"/>
    </source>
</evidence>
<dbReference type="RefSeq" id="WP_150404914.1">
    <property type="nucleotide sequence ID" value="NZ_VXLC01000015.1"/>
</dbReference>
<dbReference type="PROSITE" id="PS50893">
    <property type="entry name" value="ABC_TRANSPORTER_2"/>
    <property type="match status" value="1"/>
</dbReference>
<dbReference type="GO" id="GO:0016887">
    <property type="term" value="F:ATP hydrolysis activity"/>
    <property type="evidence" value="ECO:0007669"/>
    <property type="project" value="InterPro"/>
</dbReference>
<dbReference type="GO" id="GO:0005524">
    <property type="term" value="F:ATP binding"/>
    <property type="evidence" value="ECO:0007669"/>
    <property type="project" value="UniProtKB-KW"/>
</dbReference>
<dbReference type="InterPro" id="IPR003593">
    <property type="entry name" value="AAA+_ATPase"/>
</dbReference>
<reference evidence="11 12" key="1">
    <citation type="submission" date="2019-09" db="EMBL/GenBank/DDBJ databases">
        <authorList>
            <person name="Wang X."/>
        </authorList>
    </citation>
    <scope>NUCLEOTIDE SEQUENCE [LARGE SCALE GENOMIC DNA]</scope>
    <source>
        <strain evidence="11 12">CICC 11023</strain>
    </source>
</reference>
<keyword evidence="9" id="KW-0472">Membrane</keyword>
<accession>A0A5N0E8R8</accession>
<proteinExistence type="inferred from homology"/>
<evidence type="ECO:0000256" key="7">
    <source>
        <dbReference type="ARBA" id="ARBA00022840"/>
    </source>
</evidence>
<evidence type="ECO:0000256" key="4">
    <source>
        <dbReference type="ARBA" id="ARBA00022475"/>
    </source>
</evidence>
<comment type="caution">
    <text evidence="11">The sequence shown here is derived from an EMBL/GenBank/DDBJ whole genome shotgun (WGS) entry which is preliminary data.</text>
</comment>
<evidence type="ECO:0000313" key="12">
    <source>
        <dbReference type="Proteomes" id="UP000323876"/>
    </source>
</evidence>
<name>A0A5N0E8R8_9NOCA</name>
<dbReference type="Proteomes" id="UP000323876">
    <property type="component" value="Unassembled WGS sequence"/>
</dbReference>
<dbReference type="AlphaFoldDB" id="A0A5N0E8R8"/>
<evidence type="ECO:0000256" key="1">
    <source>
        <dbReference type="ARBA" id="ARBA00004202"/>
    </source>
</evidence>
<dbReference type="PANTHER" id="PTHR43297">
    <property type="entry name" value="OLIGOPEPTIDE TRANSPORT ATP-BINDING PROTEIN APPD"/>
    <property type="match status" value="1"/>
</dbReference>
<evidence type="ECO:0000256" key="2">
    <source>
        <dbReference type="ARBA" id="ARBA00005417"/>
    </source>
</evidence>
<gene>
    <name evidence="11" type="ORF">F3087_27240</name>
</gene>